<keyword evidence="12" id="KW-1185">Reference proteome</keyword>
<evidence type="ECO:0000256" key="5">
    <source>
        <dbReference type="ARBA" id="ARBA00022679"/>
    </source>
</evidence>
<dbReference type="GO" id="GO:0046872">
    <property type="term" value="F:metal ion binding"/>
    <property type="evidence" value="ECO:0007669"/>
    <property type="project" value="UniProtKB-KW"/>
</dbReference>
<evidence type="ECO:0000256" key="7">
    <source>
        <dbReference type="ARBA" id="ARBA00022827"/>
    </source>
</evidence>
<dbReference type="GO" id="GO:0016740">
    <property type="term" value="F:transferase activity"/>
    <property type="evidence" value="ECO:0007669"/>
    <property type="project" value="UniProtKB-KW"/>
</dbReference>
<dbReference type="Pfam" id="PF02424">
    <property type="entry name" value="ApbE"/>
    <property type="match status" value="2"/>
</dbReference>
<dbReference type="InterPro" id="IPR024932">
    <property type="entry name" value="ApbE"/>
</dbReference>
<dbReference type="Proteomes" id="UP000460272">
    <property type="component" value="Unassembled WGS sequence"/>
</dbReference>
<sequence>MTPDPGAAAGPAGSPPVHLVHHLEDVMGTIVVIDVYATAGSATPDTAARRASQEISGQLAEAVATLHRADEIFSTWKPDSPVSRLRRGDPSSAQAPVEVAEMLDLCAAARDLSGGWFDPWAVPGGFDPSGYVKGWAAQRALAAFRASDICGVLVNAAGDIASSGGLGDGTPFRIGIADPHAPHRLAEIVELTGAIATSGTYERGEHLIDPRSGRPAARAASASVTGPDLGLADALATALAVAGEPGLALIEGLDGYEALIINPDGSKRRTKRFPLVAAGTAQAR</sequence>
<keyword evidence="6" id="KW-0479">Metal-binding</keyword>
<keyword evidence="7" id="KW-0274">FAD</keyword>
<evidence type="ECO:0000256" key="3">
    <source>
        <dbReference type="ARBA" id="ARBA00016337"/>
    </source>
</evidence>
<dbReference type="OrthoDB" id="9778595at2"/>
<dbReference type="PANTHER" id="PTHR30040">
    <property type="entry name" value="THIAMINE BIOSYNTHESIS LIPOPROTEIN APBE"/>
    <property type="match status" value="1"/>
</dbReference>
<dbReference type="EMBL" id="RPFW01000006">
    <property type="protein sequence ID" value="TVZ01991.1"/>
    <property type="molecule type" value="Genomic_DNA"/>
</dbReference>
<organism evidence="11 12">
    <name type="scientific">Trebonia kvetii</name>
    <dbReference type="NCBI Taxonomy" id="2480626"/>
    <lineage>
        <taxon>Bacteria</taxon>
        <taxon>Bacillati</taxon>
        <taxon>Actinomycetota</taxon>
        <taxon>Actinomycetes</taxon>
        <taxon>Streptosporangiales</taxon>
        <taxon>Treboniaceae</taxon>
        <taxon>Trebonia</taxon>
    </lineage>
</organism>
<reference evidence="11 12" key="1">
    <citation type="submission" date="2018-11" db="EMBL/GenBank/DDBJ databases">
        <title>Trebonia kvetii gen.nov., sp.nov., a novel acidophilic actinobacterium, and proposal of the new actinobacterial family Treboniaceae fam. nov.</title>
        <authorList>
            <person name="Rapoport D."/>
            <person name="Sagova-Mareckova M."/>
            <person name="Sedlacek I."/>
            <person name="Provaznik J."/>
            <person name="Kralova S."/>
            <person name="Pavlinic D."/>
            <person name="Benes V."/>
            <person name="Kopecky J."/>
        </authorList>
    </citation>
    <scope>NUCLEOTIDE SEQUENCE [LARGE SCALE GENOMIC DNA]</scope>
    <source>
        <strain evidence="11 12">15Tr583</strain>
    </source>
</reference>
<evidence type="ECO:0000313" key="11">
    <source>
        <dbReference type="EMBL" id="TVZ01991.1"/>
    </source>
</evidence>
<comment type="cofactor">
    <cofactor evidence="1">
        <name>Mg(2+)</name>
        <dbReference type="ChEBI" id="CHEBI:18420"/>
    </cofactor>
</comment>
<dbReference type="RefSeq" id="WP_145858984.1">
    <property type="nucleotide sequence ID" value="NZ_RPFW01000006.1"/>
</dbReference>
<keyword evidence="5 11" id="KW-0808">Transferase</keyword>
<dbReference type="Gene3D" id="3.10.520.10">
    <property type="entry name" value="ApbE-like domains"/>
    <property type="match status" value="2"/>
</dbReference>
<dbReference type="SUPFAM" id="SSF143631">
    <property type="entry name" value="ApbE-like"/>
    <property type="match status" value="1"/>
</dbReference>
<accession>A0A6P2BUG2</accession>
<dbReference type="PANTHER" id="PTHR30040:SF2">
    <property type="entry name" value="FAD:PROTEIN FMN TRANSFERASE"/>
    <property type="match status" value="1"/>
</dbReference>
<evidence type="ECO:0000256" key="2">
    <source>
        <dbReference type="ARBA" id="ARBA00011955"/>
    </source>
</evidence>
<evidence type="ECO:0000256" key="10">
    <source>
        <dbReference type="ARBA" id="ARBA00048540"/>
    </source>
</evidence>
<dbReference type="InterPro" id="IPR003374">
    <property type="entry name" value="ApbE-like_sf"/>
</dbReference>
<evidence type="ECO:0000256" key="6">
    <source>
        <dbReference type="ARBA" id="ARBA00022723"/>
    </source>
</evidence>
<comment type="caution">
    <text evidence="11">The sequence shown here is derived from an EMBL/GenBank/DDBJ whole genome shotgun (WGS) entry which is preliminary data.</text>
</comment>
<comment type="catalytic activity">
    <reaction evidence="10">
        <text>L-threonyl-[protein] + FAD = FMN-L-threonyl-[protein] + AMP + H(+)</text>
        <dbReference type="Rhea" id="RHEA:36847"/>
        <dbReference type="Rhea" id="RHEA-COMP:11060"/>
        <dbReference type="Rhea" id="RHEA-COMP:11061"/>
        <dbReference type="ChEBI" id="CHEBI:15378"/>
        <dbReference type="ChEBI" id="CHEBI:30013"/>
        <dbReference type="ChEBI" id="CHEBI:57692"/>
        <dbReference type="ChEBI" id="CHEBI:74257"/>
        <dbReference type="ChEBI" id="CHEBI:456215"/>
        <dbReference type="EC" id="2.7.1.180"/>
    </reaction>
</comment>
<evidence type="ECO:0000256" key="8">
    <source>
        <dbReference type="ARBA" id="ARBA00022842"/>
    </source>
</evidence>
<keyword evidence="4" id="KW-0285">Flavoprotein</keyword>
<keyword evidence="8" id="KW-0460">Magnesium</keyword>
<evidence type="ECO:0000256" key="4">
    <source>
        <dbReference type="ARBA" id="ARBA00022630"/>
    </source>
</evidence>
<dbReference type="EC" id="2.7.1.180" evidence="2"/>
<evidence type="ECO:0000313" key="12">
    <source>
        <dbReference type="Proteomes" id="UP000460272"/>
    </source>
</evidence>
<gene>
    <name evidence="11" type="ORF">EAS64_31680</name>
</gene>
<evidence type="ECO:0000256" key="9">
    <source>
        <dbReference type="ARBA" id="ARBA00031306"/>
    </source>
</evidence>
<protein>
    <recommendedName>
        <fullName evidence="3">FAD:protein FMN transferase</fullName>
        <ecNumber evidence="2">2.7.1.180</ecNumber>
    </recommendedName>
    <alternativeName>
        <fullName evidence="9">Flavin transferase</fullName>
    </alternativeName>
</protein>
<evidence type="ECO:0000256" key="1">
    <source>
        <dbReference type="ARBA" id="ARBA00001946"/>
    </source>
</evidence>
<dbReference type="AlphaFoldDB" id="A0A6P2BUG2"/>
<name>A0A6P2BUG2_9ACTN</name>
<proteinExistence type="predicted"/>